<evidence type="ECO:0000313" key="2">
    <source>
        <dbReference type="EMBL" id="KAF2763215.1"/>
    </source>
</evidence>
<feature type="region of interest" description="Disordered" evidence="1">
    <location>
        <begin position="97"/>
        <end position="116"/>
    </location>
</feature>
<gene>
    <name evidence="2" type="ORF">EJ05DRAFT_472126</name>
</gene>
<dbReference type="RefSeq" id="XP_033605666.1">
    <property type="nucleotide sequence ID" value="XM_033743117.1"/>
</dbReference>
<feature type="compositionally biased region" description="Polar residues" evidence="1">
    <location>
        <begin position="68"/>
        <end position="77"/>
    </location>
</feature>
<keyword evidence="3" id="KW-1185">Reference proteome</keyword>
<evidence type="ECO:0000256" key="1">
    <source>
        <dbReference type="SAM" id="MobiDB-lite"/>
    </source>
</evidence>
<dbReference type="AlphaFoldDB" id="A0A6A6WLY8"/>
<name>A0A6A6WLY8_9PEZI</name>
<dbReference type="EMBL" id="ML996565">
    <property type="protein sequence ID" value="KAF2763215.1"/>
    <property type="molecule type" value="Genomic_DNA"/>
</dbReference>
<reference evidence="2" key="1">
    <citation type="journal article" date="2020" name="Stud. Mycol.">
        <title>101 Dothideomycetes genomes: a test case for predicting lifestyles and emergence of pathogens.</title>
        <authorList>
            <person name="Haridas S."/>
            <person name="Albert R."/>
            <person name="Binder M."/>
            <person name="Bloem J."/>
            <person name="Labutti K."/>
            <person name="Salamov A."/>
            <person name="Andreopoulos B."/>
            <person name="Baker S."/>
            <person name="Barry K."/>
            <person name="Bills G."/>
            <person name="Bluhm B."/>
            <person name="Cannon C."/>
            <person name="Castanera R."/>
            <person name="Culley D."/>
            <person name="Daum C."/>
            <person name="Ezra D."/>
            <person name="Gonzalez J."/>
            <person name="Henrissat B."/>
            <person name="Kuo A."/>
            <person name="Liang C."/>
            <person name="Lipzen A."/>
            <person name="Lutzoni F."/>
            <person name="Magnuson J."/>
            <person name="Mondo S."/>
            <person name="Nolan M."/>
            <person name="Ohm R."/>
            <person name="Pangilinan J."/>
            <person name="Park H.-J."/>
            <person name="Ramirez L."/>
            <person name="Alfaro M."/>
            <person name="Sun H."/>
            <person name="Tritt A."/>
            <person name="Yoshinaga Y."/>
            <person name="Zwiers L.-H."/>
            <person name="Turgeon B."/>
            <person name="Goodwin S."/>
            <person name="Spatafora J."/>
            <person name="Crous P."/>
            <person name="Grigoriev I."/>
        </authorList>
    </citation>
    <scope>NUCLEOTIDE SEQUENCE</scope>
    <source>
        <strain evidence="2">CBS 121739</strain>
    </source>
</reference>
<dbReference type="GeneID" id="54484171"/>
<dbReference type="Proteomes" id="UP000799437">
    <property type="component" value="Unassembled WGS sequence"/>
</dbReference>
<sequence>MARSAYSERSDSGTTASGRSHHSDDSYYSRSTAPTDLDVRQYDYLDRQLEPCNQEQYQQHSYEKSRESVQSVDTYTSTDEEEIEDADDERPAYEVPPYSHHEVYPTDAIPTTPQDFGRLFPSTKRLVIRHDDATMDGNMNLRVDTGYTTRDNRRLTMTLFHLRMHDLRSRDFSLRRYCRESGREVCHSIRKYEKPPADRPSLQRSMSSALGVFRLKSDSRPATASGMTRADSGYESVRNLSLDDDTPNGVAETSRRARQLIPTQTIKLEFSNYAHVNVKRRGAGSNKRYTFEYWGIKYNWRRTVRKDGSLDIICYHLMRDHDDAVVAQMVPMRLTLEQRHEEAAKGGWIPPSYLRILDPCVLENKPDISDIVVSSALVALVDDNIKRRFHSKQTTQLQIPLPLSRNGSWKMNVDYVGPKRLIDEMFHKR</sequence>
<protein>
    <submittedName>
        <fullName evidence="2">Uncharacterized protein</fullName>
    </submittedName>
</protein>
<proteinExistence type="predicted"/>
<dbReference type="OrthoDB" id="5317787at2759"/>
<organism evidence="2 3">
    <name type="scientific">Pseudovirgaria hyperparasitica</name>
    <dbReference type="NCBI Taxonomy" id="470096"/>
    <lineage>
        <taxon>Eukaryota</taxon>
        <taxon>Fungi</taxon>
        <taxon>Dikarya</taxon>
        <taxon>Ascomycota</taxon>
        <taxon>Pezizomycotina</taxon>
        <taxon>Dothideomycetes</taxon>
        <taxon>Dothideomycetes incertae sedis</taxon>
        <taxon>Acrospermales</taxon>
        <taxon>Acrospermaceae</taxon>
        <taxon>Pseudovirgaria</taxon>
    </lineage>
</organism>
<feature type="compositionally biased region" description="Basic and acidic residues" evidence="1">
    <location>
        <begin position="37"/>
        <end position="49"/>
    </location>
</feature>
<feature type="compositionally biased region" description="Acidic residues" evidence="1">
    <location>
        <begin position="78"/>
        <end position="88"/>
    </location>
</feature>
<accession>A0A6A6WLY8</accession>
<feature type="region of interest" description="Disordered" evidence="1">
    <location>
        <begin position="1"/>
        <end position="89"/>
    </location>
</feature>
<feature type="compositionally biased region" description="Basic and acidic residues" evidence="1">
    <location>
        <begin position="1"/>
        <end position="11"/>
    </location>
</feature>
<feature type="compositionally biased region" description="Polar residues" evidence="1">
    <location>
        <begin position="51"/>
        <end position="60"/>
    </location>
</feature>
<evidence type="ECO:0000313" key="3">
    <source>
        <dbReference type="Proteomes" id="UP000799437"/>
    </source>
</evidence>